<sequence>MLASLSPAGAAVAKRLLHALLLLALVLPAGCRAPWNEAKAQKARQDATAILHSLREPDMLRYRALTLPPVERQRLQREWPHIRQRLALDASEQASFDKLLLRFTEPQAEVHLQRDLNAKIKPLKSEIDSKWPLMQSSLTLLLQGWIETNSQLSVSEKAHGKALAKAIVEQMPAEWLQDKALRARAFEQMVKIARDSGIRDYRHYSSLGYVDFHRRMSVFLDGLKDLGKIYGLDWDAGQARLQVTVVKQSGNTATVRIRYPLGKKWVEFPMDMIERNGQWFDASATALLQDTLAEP</sequence>
<comment type="caution">
    <text evidence="1">The sequence shown here is derived from an EMBL/GenBank/DDBJ whole genome shotgun (WGS) entry which is preliminary data.</text>
</comment>
<reference evidence="1" key="2">
    <citation type="submission" date="2020-09" db="EMBL/GenBank/DDBJ databases">
        <authorList>
            <person name="Sun Q."/>
            <person name="Zhou Y."/>
        </authorList>
    </citation>
    <scope>NUCLEOTIDE SEQUENCE</scope>
    <source>
        <strain evidence="1">CGMCC 1.12726</strain>
    </source>
</reference>
<protein>
    <submittedName>
        <fullName evidence="1">Uncharacterized protein</fullName>
    </submittedName>
</protein>
<evidence type="ECO:0000313" key="2">
    <source>
        <dbReference type="Proteomes" id="UP000632858"/>
    </source>
</evidence>
<dbReference type="EMBL" id="BMFO01000003">
    <property type="protein sequence ID" value="GGF94861.1"/>
    <property type="molecule type" value="Genomic_DNA"/>
</dbReference>
<evidence type="ECO:0000313" key="1">
    <source>
        <dbReference type="EMBL" id="GGF94861.1"/>
    </source>
</evidence>
<gene>
    <name evidence="1" type="ORF">GCM10010960_15720</name>
</gene>
<name>A0A917CRG2_9GAMM</name>
<reference evidence="1" key="1">
    <citation type="journal article" date="2014" name="Int. J. Syst. Evol. Microbiol.">
        <title>Complete genome sequence of Corynebacterium casei LMG S-19264T (=DSM 44701T), isolated from a smear-ripened cheese.</title>
        <authorList>
            <consortium name="US DOE Joint Genome Institute (JGI-PGF)"/>
            <person name="Walter F."/>
            <person name="Albersmeier A."/>
            <person name="Kalinowski J."/>
            <person name="Ruckert C."/>
        </authorList>
    </citation>
    <scope>NUCLEOTIDE SEQUENCE</scope>
    <source>
        <strain evidence="1">CGMCC 1.12726</strain>
    </source>
</reference>
<proteinExistence type="predicted"/>
<organism evidence="1 2">
    <name type="scientific">Arenimonas maotaiensis</name>
    <dbReference type="NCBI Taxonomy" id="1446479"/>
    <lineage>
        <taxon>Bacteria</taxon>
        <taxon>Pseudomonadati</taxon>
        <taxon>Pseudomonadota</taxon>
        <taxon>Gammaproteobacteria</taxon>
        <taxon>Lysobacterales</taxon>
        <taxon>Lysobacteraceae</taxon>
        <taxon>Arenimonas</taxon>
    </lineage>
</organism>
<dbReference type="Proteomes" id="UP000632858">
    <property type="component" value="Unassembled WGS sequence"/>
</dbReference>
<keyword evidence="2" id="KW-1185">Reference proteome</keyword>
<dbReference type="AlphaFoldDB" id="A0A917CRG2"/>
<accession>A0A917CRG2</accession>